<reference evidence="2 3" key="1">
    <citation type="journal article" date="2023" name="Arcadia Sci">
        <title>De novo assembly of a long-read Amblyomma americanum tick genome.</title>
        <authorList>
            <person name="Chou S."/>
            <person name="Poskanzer K.E."/>
            <person name="Rollins M."/>
            <person name="Thuy-Boun P.S."/>
        </authorList>
    </citation>
    <scope>NUCLEOTIDE SEQUENCE [LARGE SCALE GENOMIC DNA]</scope>
    <source>
        <strain evidence="2">F_SG_1</strain>
        <tissue evidence="2">Salivary glands</tissue>
    </source>
</reference>
<feature type="transmembrane region" description="Helical" evidence="1">
    <location>
        <begin position="105"/>
        <end position="136"/>
    </location>
</feature>
<protein>
    <submittedName>
        <fullName evidence="2">Uncharacterized protein</fullName>
    </submittedName>
</protein>
<dbReference type="AlphaFoldDB" id="A0AAQ4DXA3"/>
<dbReference type="PANTHER" id="PTHR39947">
    <property type="entry name" value="IP19862P"/>
    <property type="match status" value="1"/>
</dbReference>
<evidence type="ECO:0000313" key="2">
    <source>
        <dbReference type="EMBL" id="KAK8767093.1"/>
    </source>
</evidence>
<keyword evidence="1" id="KW-0812">Transmembrane</keyword>
<dbReference type="InterPro" id="IPR029201">
    <property type="entry name" value="Jiraiya"/>
</dbReference>
<feature type="transmembrane region" description="Helical" evidence="1">
    <location>
        <begin position="214"/>
        <end position="238"/>
    </location>
</feature>
<evidence type="ECO:0000256" key="1">
    <source>
        <dbReference type="SAM" id="Phobius"/>
    </source>
</evidence>
<dbReference type="Proteomes" id="UP001321473">
    <property type="component" value="Unassembled WGS sequence"/>
</dbReference>
<name>A0AAQ4DXA3_AMBAM</name>
<sequence length="272" mass="29640">MSSSASLEASATPPTLKMSSRQLLNVSSLSKHSAPGGGTPLLVADARRRLQLASASRLAVHQLLGSLALLCLLSLLMAFLALFFLQRVASAGPQNASNSPEEHLALYQVAVAMSTLTISLNLCCLFVCCIQFLLGVKLLRTPNGLDRTNMFIKRSSHTRVLAIAGFFLSIPVFFTDFETFTPHKHHHNESLLKNMPPLPGVILFTFIHFHELPAIVTSVVIGLGIVFCGVASVHNVYLWQWEKTCATRELVESRALGVQPDLTHTLELSTLV</sequence>
<feature type="transmembrane region" description="Helical" evidence="1">
    <location>
        <begin position="58"/>
        <end position="85"/>
    </location>
</feature>
<gene>
    <name evidence="2" type="ORF">V5799_006133</name>
</gene>
<keyword evidence="3" id="KW-1185">Reference proteome</keyword>
<evidence type="ECO:0000313" key="3">
    <source>
        <dbReference type="Proteomes" id="UP001321473"/>
    </source>
</evidence>
<proteinExistence type="predicted"/>
<comment type="caution">
    <text evidence="2">The sequence shown here is derived from an EMBL/GenBank/DDBJ whole genome shotgun (WGS) entry which is preliminary data.</text>
</comment>
<keyword evidence="1" id="KW-0472">Membrane</keyword>
<organism evidence="2 3">
    <name type="scientific">Amblyomma americanum</name>
    <name type="common">Lone star tick</name>
    <dbReference type="NCBI Taxonomy" id="6943"/>
    <lineage>
        <taxon>Eukaryota</taxon>
        <taxon>Metazoa</taxon>
        <taxon>Ecdysozoa</taxon>
        <taxon>Arthropoda</taxon>
        <taxon>Chelicerata</taxon>
        <taxon>Arachnida</taxon>
        <taxon>Acari</taxon>
        <taxon>Parasitiformes</taxon>
        <taxon>Ixodida</taxon>
        <taxon>Ixodoidea</taxon>
        <taxon>Ixodidae</taxon>
        <taxon>Amblyomminae</taxon>
        <taxon>Amblyomma</taxon>
    </lineage>
</organism>
<accession>A0AAQ4DXA3</accession>
<keyword evidence="1" id="KW-1133">Transmembrane helix</keyword>
<dbReference type="EMBL" id="JARKHS020025765">
    <property type="protein sequence ID" value="KAK8767093.1"/>
    <property type="molecule type" value="Genomic_DNA"/>
</dbReference>
<feature type="transmembrane region" description="Helical" evidence="1">
    <location>
        <begin position="157"/>
        <end position="174"/>
    </location>
</feature>
<dbReference type="Pfam" id="PF15038">
    <property type="entry name" value="Jiraiya"/>
    <property type="match status" value="2"/>
</dbReference>
<dbReference type="PANTHER" id="PTHR39947:SF1">
    <property type="entry name" value="IP19862P"/>
    <property type="match status" value="1"/>
</dbReference>